<reference evidence="3" key="1">
    <citation type="submission" date="2018-05" db="EMBL/GenBank/DDBJ databases">
        <authorList>
            <person name="Lanie J.A."/>
            <person name="Ng W.-L."/>
            <person name="Kazmierczak K.M."/>
            <person name="Andrzejewski T.M."/>
            <person name="Davidsen T.M."/>
            <person name="Wayne K.J."/>
            <person name="Tettelin H."/>
            <person name="Glass J.I."/>
            <person name="Rusch D."/>
            <person name="Podicherti R."/>
            <person name="Tsui H.-C.T."/>
            <person name="Winkler M.E."/>
        </authorList>
    </citation>
    <scope>NUCLEOTIDE SEQUENCE</scope>
</reference>
<evidence type="ECO:0000313" key="3">
    <source>
        <dbReference type="EMBL" id="SVD00292.1"/>
    </source>
</evidence>
<dbReference type="EMBL" id="UINC01123666">
    <property type="protein sequence ID" value="SVD00292.1"/>
    <property type="molecule type" value="Genomic_DNA"/>
</dbReference>
<sequence>EEDSRALLLAALQFVDAVILFSEKTPFQLISEIVPDILAKGGDYKIEEIVGYEVVQQNGGEVITIPLTEGVSSSNIIDKIQNG</sequence>
<dbReference type="SUPFAM" id="SSF52374">
    <property type="entry name" value="Nucleotidylyl transferase"/>
    <property type="match status" value="1"/>
</dbReference>
<keyword evidence="1" id="KW-0808">Transferase</keyword>
<dbReference type="GO" id="GO:0016779">
    <property type="term" value="F:nucleotidyltransferase activity"/>
    <property type="evidence" value="ECO:0007669"/>
    <property type="project" value="UniProtKB-KW"/>
</dbReference>
<evidence type="ECO:0008006" key="4">
    <source>
        <dbReference type="Google" id="ProtNLM"/>
    </source>
</evidence>
<dbReference type="InterPro" id="IPR050385">
    <property type="entry name" value="Archaeal_FAD_synthase"/>
</dbReference>
<dbReference type="InterPro" id="IPR014729">
    <property type="entry name" value="Rossmann-like_a/b/a_fold"/>
</dbReference>
<feature type="non-terminal residue" evidence="3">
    <location>
        <position position="1"/>
    </location>
</feature>
<gene>
    <name evidence="3" type="ORF">METZ01_LOCUS353146</name>
</gene>
<accession>A0A382RSQ2</accession>
<evidence type="ECO:0000256" key="2">
    <source>
        <dbReference type="ARBA" id="ARBA00022695"/>
    </source>
</evidence>
<dbReference type="PANTHER" id="PTHR43793:SF2">
    <property type="entry name" value="BIFUNCTIONAL PROTEIN HLDE"/>
    <property type="match status" value="1"/>
</dbReference>
<dbReference type="AlphaFoldDB" id="A0A382RSQ2"/>
<protein>
    <recommendedName>
        <fullName evidence="4">Cytidyltransferase-like domain-containing protein</fullName>
    </recommendedName>
</protein>
<organism evidence="3">
    <name type="scientific">marine metagenome</name>
    <dbReference type="NCBI Taxonomy" id="408172"/>
    <lineage>
        <taxon>unclassified sequences</taxon>
        <taxon>metagenomes</taxon>
        <taxon>ecological metagenomes</taxon>
    </lineage>
</organism>
<name>A0A382RSQ2_9ZZZZ</name>
<dbReference type="PANTHER" id="PTHR43793">
    <property type="entry name" value="FAD SYNTHASE"/>
    <property type="match status" value="1"/>
</dbReference>
<proteinExistence type="predicted"/>
<keyword evidence="2" id="KW-0548">Nucleotidyltransferase</keyword>
<dbReference type="Gene3D" id="3.40.50.620">
    <property type="entry name" value="HUPs"/>
    <property type="match status" value="1"/>
</dbReference>
<evidence type="ECO:0000256" key="1">
    <source>
        <dbReference type="ARBA" id="ARBA00022679"/>
    </source>
</evidence>